<comment type="caution">
    <text evidence="20">The sequence shown here is derived from an EMBL/GenBank/DDBJ whole genome shotgun (WGS) entry which is preliminary data.</text>
</comment>
<dbReference type="PROSITE" id="PS50110">
    <property type="entry name" value="RESPONSE_REGULATORY"/>
    <property type="match status" value="1"/>
</dbReference>
<evidence type="ECO:0000256" key="11">
    <source>
        <dbReference type="ARBA" id="ARBA00068150"/>
    </source>
</evidence>
<evidence type="ECO:0000256" key="3">
    <source>
        <dbReference type="ARBA" id="ARBA00022553"/>
    </source>
</evidence>
<dbReference type="Proteomes" id="UP000192721">
    <property type="component" value="Unassembled WGS sequence"/>
</dbReference>
<evidence type="ECO:0000256" key="10">
    <source>
        <dbReference type="ARBA" id="ARBA00064003"/>
    </source>
</evidence>
<feature type="domain" description="Response regulatory" evidence="18">
    <location>
        <begin position="1030"/>
        <end position="1150"/>
    </location>
</feature>
<dbReference type="InterPro" id="IPR035965">
    <property type="entry name" value="PAS-like_dom_sf"/>
</dbReference>
<dbReference type="InterPro" id="IPR000014">
    <property type="entry name" value="PAS"/>
</dbReference>
<feature type="modified residue" description="4-aspartylphosphate" evidence="14">
    <location>
        <position position="1079"/>
    </location>
</feature>
<keyword evidence="16" id="KW-0812">Transmembrane</keyword>
<keyword evidence="5" id="KW-0547">Nucleotide-binding</keyword>
<evidence type="ECO:0000256" key="15">
    <source>
        <dbReference type="SAM" id="MobiDB-lite"/>
    </source>
</evidence>
<dbReference type="SUPFAM" id="SSF55874">
    <property type="entry name" value="ATPase domain of HSP90 chaperone/DNA topoisomerase II/histidine kinase"/>
    <property type="match status" value="1"/>
</dbReference>
<evidence type="ECO:0000256" key="5">
    <source>
        <dbReference type="ARBA" id="ARBA00022741"/>
    </source>
</evidence>
<feature type="modified residue" description="Phosphohistidine" evidence="13">
    <location>
        <position position="1224"/>
    </location>
</feature>
<dbReference type="InterPro" id="IPR003594">
    <property type="entry name" value="HATPase_dom"/>
</dbReference>
<evidence type="ECO:0000256" key="2">
    <source>
        <dbReference type="ARBA" id="ARBA00012438"/>
    </source>
</evidence>
<dbReference type="Pfam" id="PF01627">
    <property type="entry name" value="Hpt"/>
    <property type="match status" value="1"/>
</dbReference>
<dbReference type="Gene3D" id="3.30.565.10">
    <property type="entry name" value="Histidine kinase-like ATPase, C-terminal domain"/>
    <property type="match status" value="1"/>
</dbReference>
<dbReference type="PROSITE" id="PS50109">
    <property type="entry name" value="HIS_KIN"/>
    <property type="match status" value="1"/>
</dbReference>
<dbReference type="InterPro" id="IPR008207">
    <property type="entry name" value="Sig_transdc_His_kin_Hpt_dom"/>
</dbReference>
<evidence type="ECO:0000259" key="19">
    <source>
        <dbReference type="PROSITE" id="PS50894"/>
    </source>
</evidence>
<sequence>MKFARPRQDHIKSIRRAVILIVLLLGVLQAMAILRLLNESWDSYRTARHVAELNRDISALYQAVSSENLESSKLRLLLTAKSPPTPQQREELSWLARNTDAKFSVALASIPVMTGMDASSQTRMRNLAHDFKVLREESYAELRRPDFQNESLSNLLYLVTARMRNEAGGILAADTAQLASQGDPTLNSLMMIKQSLWQLGGQLRGNVVALIMREQLGHRMNRDIEDDLAFRLSSAMLMVEQLRPVILGVRDDALKAEFTNLATLTLKLQLVVKLQLEQIDGAQSFNQATNFRASLAELDGELKRVFDMVEQMTADRIDESRRVNLFRMVRDGLFGLLALGLMVVLLYYMVRRVLRPLSALKHMLDASGDAVLIVNSNGRIEIANAGAGKMFVYPQAALHGMSVYSLLEVLGGAAHLTQALNDQETVALAGEGLSANGERFYVTISLSQFSNSRDHGWRMLTVRNEQQRRQAETTLERSVELLSAISVVEGMLLAREPRDKVFEELHRVFCHHTGARECLLVAWSPLDEGGQSLCLQAGQWPPELPPLSEVAYAAAPLSQLFQLLSERSTWISLPVMLGGDVAAAVCMQQPDVYRLGVGMQPLIGAYANILGFYDEEARRKVSEAQLRTVLQEEEAVFASSPVGLLRLNEQLQISRSNQTAEMIFDVGVYGLVGMHLMELMASDQGWIELTEHLQQMRQGTRVHCELECFTGAGLPIWVLFEGQMVATETVEGVMILACLDITERKMAEFELRMARDQANAANRAKSAFLATMSHEIRTPMNGVLGMLELLNMTRLDGEQRDAVATIHDSAHTLLRLIDDILDFSKIEADKLEIVTAPTAMRPFLESVRSLYQENAYKKGLDFQLEVDDQLAPTLVLDPLRLRQILQNFISNAIKFTAQGGVIIRVKVLSTMANYQSLSFEVEDSGIGMTEESLSRLFQPFTQADSDTTRRFGGTGLGLAICRRLAGLMGGHVELESQLGKGSCARLLLEAEWSEQVVAPVSLPQVHVPAETPREEEIETAAPSPEQSVLPILFAEDNPTNRKLTLKQLEKLGYSAEWAEDGEQAFAKWQTGRYSMILTDCHMPGIDGYQLARLVRAQEQEEPARGHIPIVACTANAAKEELDKTRDAGMDDFLTKPLSIAELSAALQKWTTTGSVPEAAPPPPAAAGPEDGPVDRSVLQVYSNGDLQVELEILRDFQQGNAEDVGELRSAIAEGSSDRVSFAAHRVKGASRMVGVNALGAAAEAVEKAGKAQSLEQVTALMPAFDAALAEFDAWMARQNETNLA</sequence>
<dbReference type="InterPro" id="IPR001789">
    <property type="entry name" value="Sig_transdc_resp-reg_receiver"/>
</dbReference>
<feature type="region of interest" description="Disordered" evidence="15">
    <location>
        <begin position="1151"/>
        <end position="1174"/>
    </location>
</feature>
<dbReference type="Pfam" id="PF02518">
    <property type="entry name" value="HATPase_c"/>
    <property type="match status" value="1"/>
</dbReference>
<dbReference type="Pfam" id="PF13426">
    <property type="entry name" value="PAS_9"/>
    <property type="match status" value="2"/>
</dbReference>
<dbReference type="PRINTS" id="PR00344">
    <property type="entry name" value="BCTRLSENSOR"/>
</dbReference>
<comment type="function">
    <text evidence="9">Member of the two-component regulatory system BvgS/BvgA. Phosphorylates BvgA via a four-step phosphorelay in response to environmental signals.</text>
</comment>
<dbReference type="InterPro" id="IPR005467">
    <property type="entry name" value="His_kinase_dom"/>
</dbReference>
<evidence type="ECO:0000256" key="12">
    <source>
        <dbReference type="ARBA" id="ARBA00070152"/>
    </source>
</evidence>
<dbReference type="InterPro" id="IPR036890">
    <property type="entry name" value="HATPase_C_sf"/>
</dbReference>
<protein>
    <recommendedName>
        <fullName evidence="11">Sensory/regulatory protein RpfC</fullName>
        <ecNumber evidence="2">2.7.13.3</ecNumber>
    </recommendedName>
    <alternativeName>
        <fullName evidence="12">Virulence sensor protein BvgS</fullName>
    </alternativeName>
</protein>
<evidence type="ECO:0000256" key="16">
    <source>
        <dbReference type="SAM" id="Phobius"/>
    </source>
</evidence>
<feature type="domain" description="HPt" evidence="19">
    <location>
        <begin position="1185"/>
        <end position="1274"/>
    </location>
</feature>
<dbReference type="CDD" id="cd00130">
    <property type="entry name" value="PAS"/>
    <property type="match status" value="1"/>
</dbReference>
<dbReference type="FunFam" id="3.30.565.10:FF:000010">
    <property type="entry name" value="Sensor histidine kinase RcsC"/>
    <property type="match status" value="1"/>
</dbReference>
<evidence type="ECO:0000256" key="14">
    <source>
        <dbReference type="PROSITE-ProRule" id="PRU00169"/>
    </source>
</evidence>
<reference evidence="20 21" key="1">
    <citation type="submission" date="2017-02" db="EMBL/GenBank/DDBJ databases">
        <title>Chromobacterium haemolyticum H5244.</title>
        <authorList>
            <person name="Gulvik C.A."/>
        </authorList>
    </citation>
    <scope>NUCLEOTIDE SEQUENCE [LARGE SCALE GENOMIC DNA]</scope>
    <source>
        <strain evidence="20 21">H5244</strain>
    </source>
</reference>
<dbReference type="EMBL" id="MUKV01000005">
    <property type="protein sequence ID" value="OQS42365.1"/>
    <property type="molecule type" value="Genomic_DNA"/>
</dbReference>
<dbReference type="SMART" id="SM00387">
    <property type="entry name" value="HATPase_c"/>
    <property type="match status" value="1"/>
</dbReference>
<dbReference type="Gene3D" id="3.30.450.20">
    <property type="entry name" value="PAS domain"/>
    <property type="match status" value="2"/>
</dbReference>
<keyword evidence="3 14" id="KW-0597">Phosphoprotein</keyword>
<dbReference type="SMART" id="SM00073">
    <property type="entry name" value="HPT"/>
    <property type="match status" value="1"/>
</dbReference>
<dbReference type="SUPFAM" id="SSF47384">
    <property type="entry name" value="Homodimeric domain of signal transducing histidine kinase"/>
    <property type="match status" value="1"/>
</dbReference>
<dbReference type="Pfam" id="PF00072">
    <property type="entry name" value="Response_reg"/>
    <property type="match status" value="1"/>
</dbReference>
<evidence type="ECO:0000256" key="4">
    <source>
        <dbReference type="ARBA" id="ARBA00022679"/>
    </source>
</evidence>
<evidence type="ECO:0000259" key="17">
    <source>
        <dbReference type="PROSITE" id="PS50109"/>
    </source>
</evidence>
<dbReference type="SMART" id="SM00388">
    <property type="entry name" value="HisKA"/>
    <property type="match status" value="1"/>
</dbReference>
<dbReference type="InterPro" id="IPR036097">
    <property type="entry name" value="HisK_dim/P_sf"/>
</dbReference>
<evidence type="ECO:0000256" key="8">
    <source>
        <dbReference type="ARBA" id="ARBA00023012"/>
    </source>
</evidence>
<proteinExistence type="predicted"/>
<dbReference type="PANTHER" id="PTHR45339:SF3">
    <property type="entry name" value="HISTIDINE KINASE"/>
    <property type="match status" value="1"/>
</dbReference>
<evidence type="ECO:0000313" key="21">
    <source>
        <dbReference type="Proteomes" id="UP000192721"/>
    </source>
</evidence>
<dbReference type="GO" id="GO:0005886">
    <property type="term" value="C:plasma membrane"/>
    <property type="evidence" value="ECO:0007669"/>
    <property type="project" value="UniProtKB-SubCell"/>
</dbReference>
<dbReference type="NCBIfam" id="TIGR00229">
    <property type="entry name" value="sensory_box"/>
    <property type="match status" value="1"/>
</dbReference>
<comment type="catalytic activity">
    <reaction evidence="1">
        <text>ATP + protein L-histidine = ADP + protein N-phospho-L-histidine.</text>
        <dbReference type="EC" id="2.7.13.3"/>
    </reaction>
</comment>
<feature type="transmembrane region" description="Helical" evidence="16">
    <location>
        <begin position="332"/>
        <end position="350"/>
    </location>
</feature>
<evidence type="ECO:0000313" key="20">
    <source>
        <dbReference type="EMBL" id="OQS42365.1"/>
    </source>
</evidence>
<dbReference type="FunFam" id="1.10.287.130:FF:000002">
    <property type="entry name" value="Two-component osmosensing histidine kinase"/>
    <property type="match status" value="1"/>
</dbReference>
<evidence type="ECO:0000256" key="1">
    <source>
        <dbReference type="ARBA" id="ARBA00000085"/>
    </source>
</evidence>
<keyword evidence="4" id="KW-0808">Transferase</keyword>
<dbReference type="InterPro" id="IPR003661">
    <property type="entry name" value="HisK_dim/P_dom"/>
</dbReference>
<keyword evidence="16" id="KW-1133">Transmembrane helix</keyword>
<dbReference type="RefSeq" id="WP_081554940.1">
    <property type="nucleotide sequence ID" value="NZ_MUKV01000005.1"/>
</dbReference>
<keyword evidence="16" id="KW-0472">Membrane</keyword>
<dbReference type="CDD" id="cd00088">
    <property type="entry name" value="HPT"/>
    <property type="match status" value="1"/>
</dbReference>
<dbReference type="SUPFAM" id="SSF55785">
    <property type="entry name" value="PYP-like sensor domain (PAS domain)"/>
    <property type="match status" value="2"/>
</dbReference>
<name>A0A1W0D5Q0_9NEIS</name>
<organism evidence="20 21">
    <name type="scientific">Chromobacterium haemolyticum</name>
    <dbReference type="NCBI Taxonomy" id="394935"/>
    <lineage>
        <taxon>Bacteria</taxon>
        <taxon>Pseudomonadati</taxon>
        <taxon>Pseudomonadota</taxon>
        <taxon>Betaproteobacteria</taxon>
        <taxon>Neisseriales</taxon>
        <taxon>Chromobacteriaceae</taxon>
        <taxon>Chromobacterium</taxon>
    </lineage>
</organism>
<gene>
    <name evidence="20" type="ORF">B0T45_06140</name>
</gene>
<dbReference type="Gene3D" id="1.10.287.130">
    <property type="match status" value="1"/>
</dbReference>
<dbReference type="Gene3D" id="1.20.120.160">
    <property type="entry name" value="HPT domain"/>
    <property type="match status" value="1"/>
</dbReference>
<dbReference type="CDD" id="cd00082">
    <property type="entry name" value="HisKA"/>
    <property type="match status" value="1"/>
</dbReference>
<dbReference type="InterPro" id="IPR004358">
    <property type="entry name" value="Sig_transdc_His_kin-like_C"/>
</dbReference>
<dbReference type="CDD" id="cd16922">
    <property type="entry name" value="HATPase_EvgS-ArcB-TorS-like"/>
    <property type="match status" value="1"/>
</dbReference>
<evidence type="ECO:0000256" key="9">
    <source>
        <dbReference type="ARBA" id="ARBA00058004"/>
    </source>
</evidence>
<evidence type="ECO:0000259" key="18">
    <source>
        <dbReference type="PROSITE" id="PS50110"/>
    </source>
</evidence>
<dbReference type="SUPFAM" id="SSF47226">
    <property type="entry name" value="Histidine-containing phosphotransfer domain, HPT domain"/>
    <property type="match status" value="1"/>
</dbReference>
<dbReference type="CDD" id="cd17546">
    <property type="entry name" value="REC_hyHK_CKI1_RcsC-like"/>
    <property type="match status" value="1"/>
</dbReference>
<dbReference type="Pfam" id="PF00512">
    <property type="entry name" value="HisKA"/>
    <property type="match status" value="1"/>
</dbReference>
<dbReference type="PANTHER" id="PTHR45339">
    <property type="entry name" value="HYBRID SIGNAL TRANSDUCTION HISTIDINE KINASE J"/>
    <property type="match status" value="1"/>
</dbReference>
<dbReference type="EC" id="2.7.13.3" evidence="2"/>
<keyword evidence="6" id="KW-0418">Kinase</keyword>
<comment type="subunit">
    <text evidence="10">At low DSF concentrations, interacts with RpfF.</text>
</comment>
<dbReference type="GO" id="GO:0005524">
    <property type="term" value="F:ATP binding"/>
    <property type="evidence" value="ECO:0007669"/>
    <property type="project" value="UniProtKB-KW"/>
</dbReference>
<keyword evidence="7" id="KW-0067">ATP-binding</keyword>
<evidence type="ECO:0000256" key="6">
    <source>
        <dbReference type="ARBA" id="ARBA00022777"/>
    </source>
</evidence>
<dbReference type="SMART" id="SM00091">
    <property type="entry name" value="PAS"/>
    <property type="match status" value="2"/>
</dbReference>
<accession>A0A1W0D5Q0</accession>
<dbReference type="InterPro" id="IPR036641">
    <property type="entry name" value="HPT_dom_sf"/>
</dbReference>
<dbReference type="Gene3D" id="3.40.50.2300">
    <property type="match status" value="1"/>
</dbReference>
<dbReference type="SUPFAM" id="SSF52172">
    <property type="entry name" value="CheY-like"/>
    <property type="match status" value="1"/>
</dbReference>
<dbReference type="InterPro" id="IPR011006">
    <property type="entry name" value="CheY-like_superfamily"/>
</dbReference>
<keyword evidence="8" id="KW-0902">Two-component regulatory system</keyword>
<evidence type="ECO:0000256" key="13">
    <source>
        <dbReference type="PROSITE-ProRule" id="PRU00110"/>
    </source>
</evidence>
<feature type="domain" description="Histidine kinase" evidence="17">
    <location>
        <begin position="771"/>
        <end position="992"/>
    </location>
</feature>
<dbReference type="PROSITE" id="PS50894">
    <property type="entry name" value="HPT"/>
    <property type="match status" value="1"/>
</dbReference>
<dbReference type="GO" id="GO:0000155">
    <property type="term" value="F:phosphorelay sensor kinase activity"/>
    <property type="evidence" value="ECO:0007669"/>
    <property type="project" value="InterPro"/>
</dbReference>
<evidence type="ECO:0000256" key="7">
    <source>
        <dbReference type="ARBA" id="ARBA00022840"/>
    </source>
</evidence>
<dbReference type="SMART" id="SM00448">
    <property type="entry name" value="REC"/>
    <property type="match status" value="1"/>
</dbReference>